<evidence type="ECO:0000256" key="4">
    <source>
        <dbReference type="ARBA" id="ARBA00022989"/>
    </source>
</evidence>
<sequence>MTNPFGDLAGWVTDVIEALGYAGVAVLVALENVFPPIPSEVILPLAGFLAGQGRFSLPAVVLAATVGSVVGALILYAVGLVFGEARVRWLIRRYGRWLTVSERDLDRAVAWFARYGPAIVFFGRLVPIVRSIVSIPAGLGRMGLGQFVVYTALGSAIWNVALIGAGWLLGDNWEAAAPYVEVLQYAVIAAVAVAVVWFLSRRLFGEGRRRL</sequence>
<dbReference type="InterPro" id="IPR032816">
    <property type="entry name" value="VTT_dom"/>
</dbReference>
<proteinExistence type="predicted"/>
<dbReference type="InterPro" id="IPR051311">
    <property type="entry name" value="DedA_domain"/>
</dbReference>
<dbReference type="Pfam" id="PF09335">
    <property type="entry name" value="VTT_dom"/>
    <property type="match status" value="1"/>
</dbReference>
<feature type="transmembrane region" description="Helical" evidence="6">
    <location>
        <begin position="59"/>
        <end position="83"/>
    </location>
</feature>
<name>A0A6J4VH69_9BACT</name>
<comment type="subcellular location">
    <subcellularLocation>
        <location evidence="1">Cell membrane</location>
        <topology evidence="1">Multi-pass membrane protein</topology>
    </subcellularLocation>
</comment>
<keyword evidence="2" id="KW-1003">Cell membrane</keyword>
<protein>
    <recommendedName>
        <fullName evidence="7">VTT domain-containing protein</fullName>
    </recommendedName>
</protein>
<evidence type="ECO:0000256" key="5">
    <source>
        <dbReference type="ARBA" id="ARBA00023136"/>
    </source>
</evidence>
<dbReference type="PANTHER" id="PTHR42709:SF6">
    <property type="entry name" value="UNDECAPRENYL PHOSPHATE TRANSPORTER A"/>
    <property type="match status" value="1"/>
</dbReference>
<reference evidence="8" key="1">
    <citation type="submission" date="2020-02" db="EMBL/GenBank/DDBJ databases">
        <authorList>
            <person name="Meier V. D."/>
        </authorList>
    </citation>
    <scope>NUCLEOTIDE SEQUENCE</scope>
    <source>
        <strain evidence="8">AVDCRST_MAG19</strain>
    </source>
</reference>
<feature type="transmembrane region" description="Helical" evidence="6">
    <location>
        <begin position="182"/>
        <end position="200"/>
    </location>
</feature>
<evidence type="ECO:0000256" key="6">
    <source>
        <dbReference type="SAM" id="Phobius"/>
    </source>
</evidence>
<evidence type="ECO:0000313" key="8">
    <source>
        <dbReference type="EMBL" id="CAA9573488.1"/>
    </source>
</evidence>
<accession>A0A6J4VH69</accession>
<keyword evidence="3 6" id="KW-0812">Transmembrane</keyword>
<organism evidence="8">
    <name type="scientific">uncultured Thermomicrobiales bacterium</name>
    <dbReference type="NCBI Taxonomy" id="1645740"/>
    <lineage>
        <taxon>Bacteria</taxon>
        <taxon>Pseudomonadati</taxon>
        <taxon>Thermomicrobiota</taxon>
        <taxon>Thermomicrobia</taxon>
        <taxon>Thermomicrobiales</taxon>
        <taxon>environmental samples</taxon>
    </lineage>
</organism>
<dbReference type="PANTHER" id="PTHR42709">
    <property type="entry name" value="ALKALINE PHOSPHATASE LIKE PROTEIN"/>
    <property type="match status" value="1"/>
</dbReference>
<keyword evidence="5 6" id="KW-0472">Membrane</keyword>
<feature type="domain" description="VTT" evidence="7">
    <location>
        <begin position="37"/>
        <end position="167"/>
    </location>
</feature>
<evidence type="ECO:0000259" key="7">
    <source>
        <dbReference type="Pfam" id="PF09335"/>
    </source>
</evidence>
<dbReference type="EMBL" id="CADCWL010000158">
    <property type="protein sequence ID" value="CAA9573488.1"/>
    <property type="molecule type" value="Genomic_DNA"/>
</dbReference>
<evidence type="ECO:0000256" key="3">
    <source>
        <dbReference type="ARBA" id="ARBA00022692"/>
    </source>
</evidence>
<keyword evidence="4 6" id="KW-1133">Transmembrane helix</keyword>
<gene>
    <name evidence="8" type="ORF">AVDCRST_MAG19-3058</name>
</gene>
<evidence type="ECO:0000256" key="1">
    <source>
        <dbReference type="ARBA" id="ARBA00004651"/>
    </source>
</evidence>
<dbReference type="GO" id="GO:0005886">
    <property type="term" value="C:plasma membrane"/>
    <property type="evidence" value="ECO:0007669"/>
    <property type="project" value="UniProtKB-SubCell"/>
</dbReference>
<feature type="transmembrane region" description="Helical" evidence="6">
    <location>
        <begin position="147"/>
        <end position="170"/>
    </location>
</feature>
<dbReference type="AlphaFoldDB" id="A0A6J4VH69"/>
<evidence type="ECO:0000256" key="2">
    <source>
        <dbReference type="ARBA" id="ARBA00022475"/>
    </source>
</evidence>